<proteinExistence type="predicted"/>
<comment type="caution">
    <text evidence="2">The sequence shown here is derived from an EMBL/GenBank/DDBJ whole genome shotgun (WGS) entry which is preliminary data.</text>
</comment>
<name>A0A3S3UFV1_9BACT</name>
<evidence type="ECO:0000259" key="1">
    <source>
        <dbReference type="Pfam" id="PF07693"/>
    </source>
</evidence>
<sequence>MDNITYKLNELEVPSDDPFRCDALKREPSVEALSTLIGELNGPFVLAIDSPWGTGKTTFVRMLKSVLEKKEHPCLYFNAWETDFSTDPLVAFLGEISTLLAKDISKDSDLAKYFNKTKKIATRLAKRGLPLAAKLLTNGILDLDAVTEETLADGISGSVSDAVDEYLKEKELIEEFHKTLGKVIKQLSQEGKPSQIVIFVDEIDRCRPTYAVELLERIKHLFNIENVIFVVSLDKGQLRTSLGAVYGQGIDADEYLRRFIDLEFLLPKPDAEAFANSLFDRFGFDAFFTKKVRGHFDFEKENLLEAFTALSNLFDLSLRAREQCFTRIRVAMMATPDEHYFHPYMLVILILLRTAALEIFHQYALEEGRAKEAVEYLKNQKGGVEFLGSHTGIIVEAYLISGKTYYDESEEFLEYQAAVKDSKLEQTERIRSEKVVQIVKDILWKGQAVSVFNLVDRLELAARFK</sequence>
<dbReference type="AlphaFoldDB" id="A0A3S3UFV1"/>
<dbReference type="EMBL" id="MTKQ01000013">
    <property type="protein sequence ID" value="RWX49248.1"/>
    <property type="molecule type" value="Genomic_DNA"/>
</dbReference>
<evidence type="ECO:0000313" key="3">
    <source>
        <dbReference type="Proteomes" id="UP000286862"/>
    </source>
</evidence>
<feature type="domain" description="KAP NTPase" evidence="1">
    <location>
        <begin position="28"/>
        <end position="286"/>
    </location>
</feature>
<accession>A0A3S3UFV1</accession>
<reference evidence="2 3" key="1">
    <citation type="submission" date="2017-01" db="EMBL/GenBank/DDBJ databases">
        <title>The cable genome- insights into the physiology and evolution of filamentous bacteria capable of sulfide oxidation via long distance electron transfer.</title>
        <authorList>
            <person name="Schreiber L."/>
            <person name="Bjerg J.T."/>
            <person name="Boggild A."/>
            <person name="Van De Vossenberg J."/>
            <person name="Meysman F."/>
            <person name="Nielsen L.P."/>
            <person name="Schramm A."/>
            <person name="Kjeldsen K.U."/>
        </authorList>
    </citation>
    <scope>NUCLEOTIDE SEQUENCE [LARGE SCALE GENOMIC DNA]</scope>
    <source>
        <strain evidence="2">A2</strain>
    </source>
</reference>
<protein>
    <submittedName>
        <fullName evidence="2">KAP family P-loop domain-containing protein</fullName>
    </submittedName>
</protein>
<dbReference type="Proteomes" id="UP000286862">
    <property type="component" value="Unassembled WGS sequence"/>
</dbReference>
<gene>
    <name evidence="2" type="ORF">VT99_10134</name>
</gene>
<organism evidence="2 3">
    <name type="scientific">Candidatus Electrothrix marina</name>
    <dbReference type="NCBI Taxonomy" id="1859130"/>
    <lineage>
        <taxon>Bacteria</taxon>
        <taxon>Pseudomonadati</taxon>
        <taxon>Thermodesulfobacteriota</taxon>
        <taxon>Desulfobulbia</taxon>
        <taxon>Desulfobulbales</taxon>
        <taxon>Desulfobulbaceae</taxon>
        <taxon>Candidatus Electrothrix</taxon>
    </lineage>
</organism>
<dbReference type="Gene3D" id="3.40.50.300">
    <property type="entry name" value="P-loop containing nucleotide triphosphate hydrolases"/>
    <property type="match status" value="1"/>
</dbReference>
<dbReference type="InterPro" id="IPR011646">
    <property type="entry name" value="KAP_P-loop"/>
</dbReference>
<evidence type="ECO:0000313" key="2">
    <source>
        <dbReference type="EMBL" id="RWX49248.1"/>
    </source>
</evidence>
<dbReference type="InterPro" id="IPR027417">
    <property type="entry name" value="P-loop_NTPase"/>
</dbReference>
<dbReference type="SUPFAM" id="SSF52540">
    <property type="entry name" value="P-loop containing nucleoside triphosphate hydrolases"/>
    <property type="match status" value="1"/>
</dbReference>
<dbReference type="Pfam" id="PF07693">
    <property type="entry name" value="KAP_NTPase"/>
    <property type="match status" value="1"/>
</dbReference>